<dbReference type="InterPro" id="IPR036390">
    <property type="entry name" value="WH_DNA-bd_sf"/>
</dbReference>
<dbReference type="Gene3D" id="1.10.10.10">
    <property type="entry name" value="Winged helix-like DNA-binding domain superfamily/Winged helix DNA-binding domain"/>
    <property type="match status" value="1"/>
</dbReference>
<dbReference type="InterPro" id="IPR052526">
    <property type="entry name" value="HTH-type_Bedaq_tolerance"/>
</dbReference>
<dbReference type="InterPro" id="IPR036388">
    <property type="entry name" value="WH-like_DNA-bd_sf"/>
</dbReference>
<organism evidence="2 3">
    <name type="scientific">Curtobacterium pusillum</name>
    <dbReference type="NCBI Taxonomy" id="69373"/>
    <lineage>
        <taxon>Bacteria</taxon>
        <taxon>Bacillati</taxon>
        <taxon>Actinomycetota</taxon>
        <taxon>Actinomycetes</taxon>
        <taxon>Micrococcales</taxon>
        <taxon>Microbacteriaceae</taxon>
        <taxon>Curtobacterium</taxon>
    </lineage>
</organism>
<dbReference type="SMART" id="SM00347">
    <property type="entry name" value="HTH_MARR"/>
    <property type="match status" value="1"/>
</dbReference>
<dbReference type="PANTHER" id="PTHR39515">
    <property type="entry name" value="CONSERVED PROTEIN"/>
    <property type="match status" value="1"/>
</dbReference>
<dbReference type="InterPro" id="IPR000835">
    <property type="entry name" value="HTH_MarR-typ"/>
</dbReference>
<proteinExistence type="predicted"/>
<evidence type="ECO:0000259" key="1">
    <source>
        <dbReference type="PROSITE" id="PS50995"/>
    </source>
</evidence>
<comment type="caution">
    <text evidence="2">The sequence shown here is derived from an EMBL/GenBank/DDBJ whole genome shotgun (WGS) entry which is preliminary data.</text>
</comment>
<feature type="domain" description="HTH marR-type" evidence="1">
    <location>
        <begin position="6"/>
        <end position="141"/>
    </location>
</feature>
<dbReference type="SUPFAM" id="SSF46785">
    <property type="entry name" value="Winged helix' DNA-binding domain"/>
    <property type="match status" value="1"/>
</dbReference>
<accession>A0ABX2M906</accession>
<dbReference type="PANTHER" id="PTHR39515:SF2">
    <property type="entry name" value="HTH-TYPE TRANSCRIPTIONAL REGULATOR RV0880"/>
    <property type="match status" value="1"/>
</dbReference>
<sequence length="141" mass="15113">MESSESSDLAGDLLTLYGRIRRTTLVGKVDEVTASQSAALGRLIRDGATTTADLARAEGVRPQSMGATVQALVDLGLADREPDPEDGRRTIVHATDAGRAARDESHRVRTRLLAERLAALEPDDRATVARSLAILRTLVEP</sequence>
<name>A0ABX2M906_9MICO</name>
<reference evidence="2 3" key="1">
    <citation type="submission" date="2020-05" db="EMBL/GenBank/DDBJ databases">
        <title>Genome Sequencing of Type Strains.</title>
        <authorList>
            <person name="Lemaire J.F."/>
            <person name="Inderbitzin P."/>
            <person name="Gregorio O.A."/>
            <person name="Collins S.B."/>
            <person name="Wespe N."/>
            <person name="Knight-Connoni V."/>
        </authorList>
    </citation>
    <scope>NUCLEOTIDE SEQUENCE [LARGE SCALE GENOMIC DNA]</scope>
    <source>
        <strain evidence="2 3">ATCC 19096</strain>
    </source>
</reference>
<evidence type="ECO:0000313" key="2">
    <source>
        <dbReference type="EMBL" id="NUU14124.1"/>
    </source>
</evidence>
<dbReference type="RefSeq" id="WP_175351604.1">
    <property type="nucleotide sequence ID" value="NZ_BAAAWQ010000001.1"/>
</dbReference>
<dbReference type="Pfam" id="PF12802">
    <property type="entry name" value="MarR_2"/>
    <property type="match status" value="1"/>
</dbReference>
<dbReference type="PROSITE" id="PS50995">
    <property type="entry name" value="HTH_MARR_2"/>
    <property type="match status" value="1"/>
</dbReference>
<protein>
    <submittedName>
        <fullName evidence="2">MarR family transcriptional regulator</fullName>
    </submittedName>
</protein>
<dbReference type="EMBL" id="JABMCE010000076">
    <property type="protein sequence ID" value="NUU14124.1"/>
    <property type="molecule type" value="Genomic_DNA"/>
</dbReference>
<gene>
    <name evidence="2" type="ORF">HP507_09815</name>
</gene>
<dbReference type="Proteomes" id="UP000573001">
    <property type="component" value="Unassembled WGS sequence"/>
</dbReference>
<evidence type="ECO:0000313" key="3">
    <source>
        <dbReference type="Proteomes" id="UP000573001"/>
    </source>
</evidence>
<keyword evidence="3" id="KW-1185">Reference proteome</keyword>